<protein>
    <submittedName>
        <fullName evidence="1">Uncharacterized protein</fullName>
    </submittedName>
</protein>
<reference evidence="1 2" key="1">
    <citation type="submission" date="2016-08" db="EMBL/GenBank/DDBJ databases">
        <title>Draft genome of the agarase producing Sphingomonas sp. MCT13.</title>
        <authorList>
            <person name="D'Andrea M.M."/>
            <person name="Rossolini G.M."/>
            <person name="Thaller M.C."/>
        </authorList>
    </citation>
    <scope>NUCLEOTIDE SEQUENCE [LARGE SCALE GENOMIC DNA]</scope>
    <source>
        <strain evidence="1 2">MCT13</strain>
    </source>
</reference>
<evidence type="ECO:0000313" key="2">
    <source>
        <dbReference type="Proteomes" id="UP000094487"/>
    </source>
</evidence>
<dbReference type="STRING" id="1888892.BFL28_06685"/>
<evidence type="ECO:0000313" key="1">
    <source>
        <dbReference type="EMBL" id="ODP36398.1"/>
    </source>
</evidence>
<proteinExistence type="predicted"/>
<gene>
    <name evidence="1" type="ORF">BFL28_06685</name>
</gene>
<keyword evidence="2" id="KW-1185">Reference proteome</keyword>
<dbReference type="AlphaFoldDB" id="A0A1E3LRL9"/>
<dbReference type="EMBL" id="MDDS01000075">
    <property type="protein sequence ID" value="ODP36398.1"/>
    <property type="molecule type" value="Genomic_DNA"/>
</dbReference>
<sequence length="64" mass="7122">MPTSYFSPLRARLASFEHAYAVATRLRLATGKDQFVLRTGDPIQPVRVSDTSPMTSDELIARVL</sequence>
<name>A0A1E3LRL9_9SPHN</name>
<dbReference type="Proteomes" id="UP000094487">
    <property type="component" value="Unassembled WGS sequence"/>
</dbReference>
<organism evidence="1 2">
    <name type="scientific">Sphingomonas turrisvirgatae</name>
    <dbReference type="NCBI Taxonomy" id="1888892"/>
    <lineage>
        <taxon>Bacteria</taxon>
        <taxon>Pseudomonadati</taxon>
        <taxon>Pseudomonadota</taxon>
        <taxon>Alphaproteobacteria</taxon>
        <taxon>Sphingomonadales</taxon>
        <taxon>Sphingomonadaceae</taxon>
        <taxon>Sphingomonas</taxon>
    </lineage>
</organism>
<accession>A0A1E3LRL9</accession>
<comment type="caution">
    <text evidence="1">The sequence shown here is derived from an EMBL/GenBank/DDBJ whole genome shotgun (WGS) entry which is preliminary data.</text>
</comment>